<dbReference type="GO" id="GO:0008897">
    <property type="term" value="F:holo-[acyl-carrier-protein] synthase activity"/>
    <property type="evidence" value="ECO:0007669"/>
    <property type="project" value="UniProtKB-UniRule"/>
</dbReference>
<evidence type="ECO:0000256" key="5">
    <source>
        <dbReference type="ARBA" id="ARBA00022842"/>
    </source>
</evidence>
<dbReference type="InterPro" id="IPR002582">
    <property type="entry name" value="ACPS"/>
</dbReference>
<dbReference type="STRING" id="224999.GCA_001485475_00566"/>
<dbReference type="AlphaFoldDB" id="A0A0U9HNK2"/>
<dbReference type="InterPro" id="IPR008278">
    <property type="entry name" value="4-PPantetheinyl_Trfase_dom"/>
</dbReference>
<dbReference type="GO" id="GO:0006633">
    <property type="term" value="P:fatty acid biosynthetic process"/>
    <property type="evidence" value="ECO:0007669"/>
    <property type="project" value="UniProtKB-UniRule"/>
</dbReference>
<keyword evidence="2 8" id="KW-0808">Transferase</keyword>
<evidence type="ECO:0000256" key="7">
    <source>
        <dbReference type="ARBA" id="ARBA00023160"/>
    </source>
</evidence>
<comment type="similarity">
    <text evidence="8">Belongs to the P-Pant transferase superfamily. AcpS family.</text>
</comment>
<dbReference type="EMBL" id="DF976999">
    <property type="protein sequence ID" value="GAQ24567.1"/>
    <property type="molecule type" value="Genomic_DNA"/>
</dbReference>
<comment type="function">
    <text evidence="8">Transfers the 4'-phosphopantetheine moiety from coenzyme A to a Ser of acyl-carrier-protein.</text>
</comment>
<dbReference type="SUPFAM" id="SSF56214">
    <property type="entry name" value="4'-phosphopantetheinyl transferase"/>
    <property type="match status" value="1"/>
</dbReference>
<accession>A0A0U9HNK2</accession>
<dbReference type="GO" id="GO:0000287">
    <property type="term" value="F:magnesium ion binding"/>
    <property type="evidence" value="ECO:0007669"/>
    <property type="project" value="UniProtKB-UniRule"/>
</dbReference>
<name>A0A0U9HNK2_9FIRM</name>
<dbReference type="OrthoDB" id="517356at2"/>
<evidence type="ECO:0000256" key="4">
    <source>
        <dbReference type="ARBA" id="ARBA00022832"/>
    </source>
</evidence>
<comment type="cofactor">
    <cofactor evidence="8">
        <name>Mg(2+)</name>
        <dbReference type="ChEBI" id="CHEBI:18420"/>
    </cofactor>
</comment>
<keyword evidence="1 8" id="KW-0444">Lipid biosynthesis</keyword>
<dbReference type="Pfam" id="PF01648">
    <property type="entry name" value="ACPS"/>
    <property type="match status" value="1"/>
</dbReference>
<keyword evidence="7 8" id="KW-0275">Fatty acid biosynthesis</keyword>
<sequence length="127" mass="14107">MLIGADILDLERIKIIERKKSILCRLFTPLELESTVKLNYREKIITLGSMLAAKEAVAKALGTGFTDTIGTQDIQIIINENGERKIEFLNTAKSFADELGVTEAHLTIDTENKLVVALVALERGFFI</sequence>
<dbReference type="Gene3D" id="3.90.470.20">
    <property type="entry name" value="4'-phosphopantetheinyl transferase domain"/>
    <property type="match status" value="1"/>
</dbReference>
<dbReference type="GO" id="GO:0005737">
    <property type="term" value="C:cytoplasm"/>
    <property type="evidence" value="ECO:0007669"/>
    <property type="project" value="UniProtKB-SubCell"/>
</dbReference>
<evidence type="ECO:0000259" key="9">
    <source>
        <dbReference type="Pfam" id="PF01648"/>
    </source>
</evidence>
<evidence type="ECO:0000256" key="1">
    <source>
        <dbReference type="ARBA" id="ARBA00022516"/>
    </source>
</evidence>
<dbReference type="Proteomes" id="UP000062160">
    <property type="component" value="Unassembled WGS sequence"/>
</dbReference>
<dbReference type="EC" id="2.7.8.7" evidence="8"/>
<dbReference type="HAMAP" id="MF_00101">
    <property type="entry name" value="AcpS"/>
    <property type="match status" value="1"/>
</dbReference>
<dbReference type="NCBIfam" id="TIGR00556">
    <property type="entry name" value="pantethn_trn"/>
    <property type="match status" value="1"/>
</dbReference>
<evidence type="ECO:0000313" key="10">
    <source>
        <dbReference type="EMBL" id="GAQ24567.1"/>
    </source>
</evidence>
<feature type="domain" description="4'-phosphopantetheinyl transferase" evidence="9">
    <location>
        <begin position="3"/>
        <end position="103"/>
    </location>
</feature>
<evidence type="ECO:0000256" key="8">
    <source>
        <dbReference type="HAMAP-Rule" id="MF_00101"/>
    </source>
</evidence>
<keyword evidence="11" id="KW-1185">Reference proteome</keyword>
<keyword evidence="6 8" id="KW-0443">Lipid metabolism</keyword>
<dbReference type="InterPro" id="IPR037143">
    <property type="entry name" value="4-PPantetheinyl_Trfase_dom_sf"/>
</dbReference>
<keyword evidence="5 8" id="KW-0460">Magnesium</keyword>
<comment type="subcellular location">
    <subcellularLocation>
        <location evidence="8">Cytoplasm</location>
    </subcellularLocation>
</comment>
<feature type="binding site" evidence="8">
    <location>
        <position position="55"/>
    </location>
    <ligand>
        <name>Mg(2+)</name>
        <dbReference type="ChEBI" id="CHEBI:18420"/>
    </ligand>
</feature>
<evidence type="ECO:0000313" key="11">
    <source>
        <dbReference type="Proteomes" id="UP000062160"/>
    </source>
</evidence>
<dbReference type="RefSeq" id="WP_059031620.1">
    <property type="nucleotide sequence ID" value="NZ_BSDN01000009.1"/>
</dbReference>
<evidence type="ECO:0000256" key="6">
    <source>
        <dbReference type="ARBA" id="ARBA00023098"/>
    </source>
</evidence>
<feature type="binding site" evidence="8">
    <location>
        <position position="6"/>
    </location>
    <ligand>
        <name>Mg(2+)</name>
        <dbReference type="ChEBI" id="CHEBI:18420"/>
    </ligand>
</feature>
<protein>
    <recommendedName>
        <fullName evidence="8">Holo-[acyl-carrier-protein] synthase</fullName>
        <shortName evidence="8">Holo-ACP synthase</shortName>
        <ecNumber evidence="8">2.7.8.7</ecNumber>
    </recommendedName>
    <alternativeName>
        <fullName evidence="8">4'-phosphopantetheinyl transferase AcpS</fullName>
    </alternativeName>
</protein>
<keyword evidence="3 8" id="KW-0479">Metal-binding</keyword>
<proteinExistence type="inferred from homology"/>
<comment type="catalytic activity">
    <reaction evidence="8">
        <text>apo-[ACP] + CoA = holo-[ACP] + adenosine 3',5'-bisphosphate + H(+)</text>
        <dbReference type="Rhea" id="RHEA:12068"/>
        <dbReference type="Rhea" id="RHEA-COMP:9685"/>
        <dbReference type="Rhea" id="RHEA-COMP:9690"/>
        <dbReference type="ChEBI" id="CHEBI:15378"/>
        <dbReference type="ChEBI" id="CHEBI:29999"/>
        <dbReference type="ChEBI" id="CHEBI:57287"/>
        <dbReference type="ChEBI" id="CHEBI:58343"/>
        <dbReference type="ChEBI" id="CHEBI:64479"/>
        <dbReference type="EC" id="2.7.8.7"/>
    </reaction>
</comment>
<reference evidence="10" key="1">
    <citation type="journal article" date="2016" name="Genome Announc.">
        <title>Draft Genome Sequence of the Syntrophic Lactate-Degrading Bacterium Tepidanaerobacter syntrophicus JLT.</title>
        <authorList>
            <person name="Matsuura N."/>
            <person name="Ohashi A."/>
            <person name="Tourlousse D.M."/>
            <person name="Sekiguchi Y."/>
        </authorList>
    </citation>
    <scope>NUCLEOTIDE SEQUENCE [LARGE SCALE GENOMIC DNA]</scope>
    <source>
        <strain evidence="10">JL</strain>
    </source>
</reference>
<evidence type="ECO:0000256" key="3">
    <source>
        <dbReference type="ARBA" id="ARBA00022723"/>
    </source>
</evidence>
<keyword evidence="8" id="KW-0963">Cytoplasm</keyword>
<gene>
    <name evidence="8" type="primary">acpS</name>
    <name evidence="10" type="ORF">TSYNT_5414</name>
</gene>
<keyword evidence="4 8" id="KW-0276">Fatty acid metabolism</keyword>
<evidence type="ECO:0000256" key="2">
    <source>
        <dbReference type="ARBA" id="ARBA00022679"/>
    </source>
</evidence>
<dbReference type="InterPro" id="IPR004568">
    <property type="entry name" value="Ppantetheine-prot_Trfase_dom"/>
</dbReference>
<organism evidence="10">
    <name type="scientific">Tepidanaerobacter syntrophicus</name>
    <dbReference type="NCBI Taxonomy" id="224999"/>
    <lineage>
        <taxon>Bacteria</taxon>
        <taxon>Bacillati</taxon>
        <taxon>Bacillota</taxon>
        <taxon>Clostridia</taxon>
        <taxon>Thermosediminibacterales</taxon>
        <taxon>Tepidanaerobacteraceae</taxon>
        <taxon>Tepidanaerobacter</taxon>
    </lineage>
</organism>